<evidence type="ECO:0000313" key="10">
    <source>
        <dbReference type="Proteomes" id="UP000510647"/>
    </source>
</evidence>
<dbReference type="GO" id="GO:0008270">
    <property type="term" value="F:zinc ion binding"/>
    <property type="evidence" value="ECO:0007669"/>
    <property type="project" value="UniProtKB-KW"/>
</dbReference>
<evidence type="ECO:0000256" key="5">
    <source>
        <dbReference type="ARBA" id="ARBA00022833"/>
    </source>
</evidence>
<dbReference type="PROSITE" id="PS50089">
    <property type="entry name" value="ZF_RING_2"/>
    <property type="match status" value="1"/>
</dbReference>
<proteinExistence type="predicted"/>
<feature type="compositionally biased region" description="Low complexity" evidence="7">
    <location>
        <begin position="531"/>
        <end position="540"/>
    </location>
</feature>
<keyword evidence="10" id="KW-1185">Reference proteome</keyword>
<keyword evidence="5" id="KW-0862">Zinc</keyword>
<gene>
    <name evidence="9" type="ORF">HG537_0C05690</name>
</gene>
<feature type="region of interest" description="Disordered" evidence="7">
    <location>
        <begin position="1"/>
        <end position="62"/>
    </location>
</feature>
<evidence type="ECO:0000256" key="7">
    <source>
        <dbReference type="SAM" id="MobiDB-lite"/>
    </source>
</evidence>
<reference evidence="9 10" key="1">
    <citation type="submission" date="2020-06" db="EMBL/GenBank/DDBJ databases">
        <title>The yeast mating-type switching endonuclease HO is a domesticated member of an unorthodox homing genetic element family.</title>
        <authorList>
            <person name="Coughlan A.Y."/>
            <person name="Lombardi L."/>
            <person name="Braun-Galleani S."/>
            <person name="Martos A.R."/>
            <person name="Galeote V."/>
            <person name="Bigey F."/>
            <person name="Dequin S."/>
            <person name="Byrne K.P."/>
            <person name="Wolfe K.H."/>
        </authorList>
    </citation>
    <scope>NUCLEOTIDE SEQUENCE [LARGE SCALE GENOMIC DNA]</scope>
    <source>
        <strain evidence="9 10">CBS2947</strain>
    </source>
</reference>
<dbReference type="Pfam" id="PF13445">
    <property type="entry name" value="zf-RING_UBOX"/>
    <property type="match status" value="1"/>
</dbReference>
<dbReference type="PANTHER" id="PTHR12983:SF9">
    <property type="entry name" value="E3 UBIQUITIN-PROTEIN LIGASE RNF10"/>
    <property type="match status" value="1"/>
</dbReference>
<dbReference type="InterPro" id="IPR001841">
    <property type="entry name" value="Znf_RING"/>
</dbReference>
<keyword evidence="4 6" id="KW-0863">Zinc-finger</keyword>
<feature type="compositionally biased region" description="Basic residues" evidence="7">
    <location>
        <begin position="599"/>
        <end position="609"/>
    </location>
</feature>
<evidence type="ECO:0000256" key="2">
    <source>
        <dbReference type="ARBA" id="ARBA00022490"/>
    </source>
</evidence>
<dbReference type="Proteomes" id="UP000510647">
    <property type="component" value="Chromosome 3"/>
</dbReference>
<dbReference type="AlphaFoldDB" id="A0A7H9HRE5"/>
<dbReference type="OrthoDB" id="302966at2759"/>
<comment type="subcellular location">
    <subcellularLocation>
        <location evidence="1">Cytoplasm</location>
    </subcellularLocation>
</comment>
<keyword evidence="3" id="KW-0479">Metal-binding</keyword>
<keyword evidence="2" id="KW-0963">Cytoplasm</keyword>
<dbReference type="PROSITE" id="PS00518">
    <property type="entry name" value="ZF_RING_1"/>
    <property type="match status" value="1"/>
</dbReference>
<feature type="region of interest" description="Disordered" evidence="7">
    <location>
        <begin position="531"/>
        <end position="620"/>
    </location>
</feature>
<dbReference type="SUPFAM" id="SSF57850">
    <property type="entry name" value="RING/U-box"/>
    <property type="match status" value="1"/>
</dbReference>
<feature type="compositionally biased region" description="Basic and acidic residues" evidence="7">
    <location>
        <begin position="46"/>
        <end position="58"/>
    </location>
</feature>
<evidence type="ECO:0000256" key="4">
    <source>
        <dbReference type="ARBA" id="ARBA00022771"/>
    </source>
</evidence>
<feature type="domain" description="RING-type" evidence="8">
    <location>
        <begin position="169"/>
        <end position="221"/>
    </location>
</feature>
<feature type="compositionally biased region" description="Basic and acidic residues" evidence="7">
    <location>
        <begin position="8"/>
        <end position="23"/>
    </location>
</feature>
<evidence type="ECO:0000313" key="9">
    <source>
        <dbReference type="EMBL" id="QLQ79920.1"/>
    </source>
</evidence>
<protein>
    <recommendedName>
        <fullName evidence="8">RING-type domain-containing protein</fullName>
    </recommendedName>
</protein>
<dbReference type="GO" id="GO:0000976">
    <property type="term" value="F:transcription cis-regulatory region binding"/>
    <property type="evidence" value="ECO:0007669"/>
    <property type="project" value="TreeGrafter"/>
</dbReference>
<feature type="compositionally biased region" description="Basic and acidic residues" evidence="7">
    <location>
        <begin position="541"/>
        <end position="557"/>
    </location>
</feature>
<dbReference type="Gene3D" id="3.30.40.10">
    <property type="entry name" value="Zinc/RING finger domain, C3HC4 (zinc finger)"/>
    <property type="match status" value="1"/>
</dbReference>
<feature type="compositionally biased region" description="Basic and acidic residues" evidence="7">
    <location>
        <begin position="568"/>
        <end position="577"/>
    </location>
</feature>
<accession>A0A7H9HRE5</accession>
<dbReference type="PANTHER" id="PTHR12983">
    <property type="entry name" value="RING FINGER 10 FAMILY MEMBER"/>
    <property type="match status" value="1"/>
</dbReference>
<evidence type="ECO:0000256" key="3">
    <source>
        <dbReference type="ARBA" id="ARBA00022723"/>
    </source>
</evidence>
<dbReference type="GO" id="GO:0045944">
    <property type="term" value="P:positive regulation of transcription by RNA polymerase II"/>
    <property type="evidence" value="ECO:0007669"/>
    <property type="project" value="TreeGrafter"/>
</dbReference>
<dbReference type="GO" id="GO:0005737">
    <property type="term" value="C:cytoplasm"/>
    <property type="evidence" value="ECO:0007669"/>
    <property type="project" value="UniProtKB-SubCell"/>
</dbReference>
<evidence type="ECO:0000259" key="8">
    <source>
        <dbReference type="PROSITE" id="PS50089"/>
    </source>
</evidence>
<dbReference type="InterPro" id="IPR013083">
    <property type="entry name" value="Znf_RING/FYVE/PHD"/>
</dbReference>
<dbReference type="SMART" id="SM00184">
    <property type="entry name" value="RING"/>
    <property type="match status" value="1"/>
</dbReference>
<evidence type="ECO:0000256" key="1">
    <source>
        <dbReference type="ARBA" id="ARBA00004496"/>
    </source>
</evidence>
<dbReference type="EMBL" id="CP059269">
    <property type="protein sequence ID" value="QLQ79920.1"/>
    <property type="molecule type" value="Genomic_DNA"/>
</dbReference>
<dbReference type="InterPro" id="IPR027370">
    <property type="entry name" value="Znf-RING_euk"/>
</dbReference>
<dbReference type="InterPro" id="IPR017907">
    <property type="entry name" value="Znf_RING_CS"/>
</dbReference>
<evidence type="ECO:0000256" key="6">
    <source>
        <dbReference type="PROSITE-ProRule" id="PRU00175"/>
    </source>
</evidence>
<dbReference type="InterPro" id="IPR039739">
    <property type="entry name" value="MAG2/RNF10"/>
</dbReference>
<organism evidence="9 10">
    <name type="scientific">Torulaspora globosa</name>
    <dbReference type="NCBI Taxonomy" id="48254"/>
    <lineage>
        <taxon>Eukaryota</taxon>
        <taxon>Fungi</taxon>
        <taxon>Dikarya</taxon>
        <taxon>Ascomycota</taxon>
        <taxon>Saccharomycotina</taxon>
        <taxon>Saccharomycetes</taxon>
        <taxon>Saccharomycetales</taxon>
        <taxon>Saccharomycetaceae</taxon>
        <taxon>Torulaspora</taxon>
    </lineage>
</organism>
<name>A0A7H9HRE5_9SACH</name>
<sequence length="620" mass="70689">MADDMGEKEEVKKVGSGRSDGRRGGRGRGRFGKSPGGDWNQAKKTGQRDRNGNKRDAKNGQCDLEVSLQEELMSGGLRVRGRRAQVSINHLLQFQLPEIERQQRTGRKMGRRKNDNGTVVHLHGDSFINANYRLLVDDSCEYEEQGLDPNVLVPQEKIVRVIVPRGQNCPICLAEEPVAPQMVACGHIFCLSCLINFFSVDQVQDKTSYAQKKRLKECPLCGSIVRSSKVKPVLVEEIRADEIPEAGAETCLKLMCKPHGSILPLPVELGVDPLAVGNVPSLDLPQVADYAHTIRCSSSKAIDLFQKDIDGIKTQYEIDKILYNDDGKYYKMAWEDLSDRITKISSQQNDDKPAIEKAMESLDLGVDLKEKYQDSNAFFFYQTSFHSSTRFFLSPLDVKILLSAFHHYSDFPENLQITVENVNYGSILTPEMINRYKYFGHLPFGTEIAFIEVDWRDNPILPKEVYQQFNTELKQRRRKLSIKKQKEDKQKLSYQKRLEREHAEFYKRENGEPLTSQEAHALTALADDYLLDSLPSPSHDSSPERTLNPDRRTHNERTIWGTSIPVIPDEKSSRENQEFEAMLLQRMQQDNEPNEAPKNGKKGNKKKGKVMLFSNTHRNL</sequence>